<keyword evidence="5 7" id="KW-0808">Transferase</keyword>
<evidence type="ECO:0000256" key="4">
    <source>
        <dbReference type="ARBA" id="ARBA00022603"/>
    </source>
</evidence>
<dbReference type="Gene3D" id="3.40.50.150">
    <property type="entry name" value="Vaccinia Virus protein VP39"/>
    <property type="match status" value="1"/>
</dbReference>
<dbReference type="PROSITE" id="PS01279">
    <property type="entry name" value="PCMT"/>
    <property type="match status" value="1"/>
</dbReference>
<keyword evidence="6 7" id="KW-0949">S-adenosyl-L-methionine</keyword>
<gene>
    <name evidence="7" type="primary">pcm</name>
    <name evidence="8" type="ORF">DX912_11640</name>
</gene>
<dbReference type="Proteomes" id="UP000256829">
    <property type="component" value="Unassembled WGS sequence"/>
</dbReference>
<dbReference type="HAMAP" id="MF_00090">
    <property type="entry name" value="PIMT"/>
    <property type="match status" value="1"/>
</dbReference>
<keyword evidence="3 7" id="KW-0963">Cytoplasm</keyword>
<feature type="active site" evidence="7">
    <location>
        <position position="99"/>
    </location>
</feature>
<comment type="function">
    <text evidence="7">Catalyzes the methyl esterification of L-isoaspartyl residues in peptides and proteins that result from spontaneous decomposition of normal L-aspartyl and L-asparaginyl residues. It plays a role in the repair and/or degradation of damaged proteins.</text>
</comment>
<dbReference type="Pfam" id="PF01135">
    <property type="entry name" value="PCMT"/>
    <property type="match status" value="1"/>
</dbReference>
<dbReference type="GO" id="GO:0004719">
    <property type="term" value="F:protein-L-isoaspartate (D-aspartate) O-methyltransferase activity"/>
    <property type="evidence" value="ECO:0007669"/>
    <property type="project" value="UniProtKB-UniRule"/>
</dbReference>
<evidence type="ECO:0000256" key="2">
    <source>
        <dbReference type="ARBA" id="ARBA00005369"/>
    </source>
</evidence>
<comment type="subcellular location">
    <subcellularLocation>
        <location evidence="1 7">Cytoplasm</location>
    </subcellularLocation>
</comment>
<evidence type="ECO:0000256" key="1">
    <source>
        <dbReference type="ARBA" id="ARBA00004496"/>
    </source>
</evidence>
<accession>A0A3D8VCC5</accession>
<keyword evidence="9" id="KW-1185">Reference proteome</keyword>
<comment type="catalytic activity">
    <reaction evidence="7">
        <text>[protein]-L-isoaspartate + S-adenosyl-L-methionine = [protein]-L-isoaspartate alpha-methyl ester + S-adenosyl-L-homocysteine</text>
        <dbReference type="Rhea" id="RHEA:12705"/>
        <dbReference type="Rhea" id="RHEA-COMP:12143"/>
        <dbReference type="Rhea" id="RHEA-COMP:12144"/>
        <dbReference type="ChEBI" id="CHEBI:57856"/>
        <dbReference type="ChEBI" id="CHEBI:59789"/>
        <dbReference type="ChEBI" id="CHEBI:90596"/>
        <dbReference type="ChEBI" id="CHEBI:90598"/>
        <dbReference type="EC" id="2.1.1.77"/>
    </reaction>
</comment>
<dbReference type="SUPFAM" id="SSF53335">
    <property type="entry name" value="S-adenosyl-L-methionine-dependent methyltransferases"/>
    <property type="match status" value="1"/>
</dbReference>
<dbReference type="NCBIfam" id="NF001453">
    <property type="entry name" value="PRK00312.1"/>
    <property type="match status" value="1"/>
</dbReference>
<dbReference type="PANTHER" id="PTHR11579:SF0">
    <property type="entry name" value="PROTEIN-L-ISOASPARTATE(D-ASPARTATE) O-METHYLTRANSFERASE"/>
    <property type="match status" value="1"/>
</dbReference>
<dbReference type="PANTHER" id="PTHR11579">
    <property type="entry name" value="PROTEIN-L-ISOASPARTATE O-METHYLTRANSFERASE"/>
    <property type="match status" value="1"/>
</dbReference>
<evidence type="ECO:0000256" key="7">
    <source>
        <dbReference type="HAMAP-Rule" id="MF_00090"/>
    </source>
</evidence>
<comment type="similarity">
    <text evidence="2 7">Belongs to the methyltransferase superfamily. L-isoaspartyl/D-aspartyl protein methyltransferase family.</text>
</comment>
<organism evidence="8 9">
    <name type="scientific">Lysobacter soli</name>
    <dbReference type="NCBI Taxonomy" id="453783"/>
    <lineage>
        <taxon>Bacteria</taxon>
        <taxon>Pseudomonadati</taxon>
        <taxon>Pseudomonadota</taxon>
        <taxon>Gammaproteobacteria</taxon>
        <taxon>Lysobacterales</taxon>
        <taxon>Lysobacteraceae</taxon>
        <taxon>Lysobacter</taxon>
    </lineage>
</organism>
<evidence type="ECO:0000313" key="8">
    <source>
        <dbReference type="EMBL" id="RDY66909.1"/>
    </source>
</evidence>
<dbReference type="EMBL" id="QTJR01000007">
    <property type="protein sequence ID" value="RDY66909.1"/>
    <property type="molecule type" value="Genomic_DNA"/>
</dbReference>
<dbReference type="GO" id="GO:0030091">
    <property type="term" value="P:protein repair"/>
    <property type="evidence" value="ECO:0007669"/>
    <property type="project" value="UniProtKB-UniRule"/>
</dbReference>
<name>A0A3D8VCC5_9GAMM</name>
<reference evidence="8 9" key="1">
    <citation type="submission" date="2018-08" db="EMBL/GenBank/DDBJ databases">
        <title>Lysobacter soli KCTC 22011, whole genome shotgun sequence.</title>
        <authorList>
            <person name="Zhang X."/>
            <person name="Feng G."/>
            <person name="Zhu H."/>
        </authorList>
    </citation>
    <scope>NUCLEOTIDE SEQUENCE [LARGE SCALE GENOMIC DNA]</scope>
    <source>
        <strain evidence="8 9">KCTC 22011</strain>
    </source>
</reference>
<protein>
    <recommendedName>
        <fullName evidence="7">Protein-L-isoaspartate O-methyltransferase</fullName>
        <ecNumber evidence="7">2.1.1.77</ecNumber>
    </recommendedName>
    <alternativeName>
        <fullName evidence="7">L-isoaspartyl protein carboxyl methyltransferase</fullName>
    </alternativeName>
    <alternativeName>
        <fullName evidence="7">Protein L-isoaspartyl methyltransferase</fullName>
    </alternativeName>
    <alternativeName>
        <fullName evidence="7">Protein-beta-aspartate methyltransferase</fullName>
        <shortName evidence="7">PIMT</shortName>
    </alternativeName>
</protein>
<dbReference type="NCBIfam" id="TIGR00080">
    <property type="entry name" value="pimt"/>
    <property type="match status" value="1"/>
</dbReference>
<comment type="caution">
    <text evidence="8">The sequence shown here is derived from an EMBL/GenBank/DDBJ whole genome shotgun (WGS) entry which is preliminary data.</text>
</comment>
<keyword evidence="4 7" id="KW-0489">Methyltransferase</keyword>
<evidence type="ECO:0000256" key="6">
    <source>
        <dbReference type="ARBA" id="ARBA00022691"/>
    </source>
</evidence>
<dbReference type="GO" id="GO:0005737">
    <property type="term" value="C:cytoplasm"/>
    <property type="evidence" value="ECO:0007669"/>
    <property type="project" value="UniProtKB-SubCell"/>
</dbReference>
<proteinExistence type="inferred from homology"/>
<evidence type="ECO:0000256" key="5">
    <source>
        <dbReference type="ARBA" id="ARBA00022679"/>
    </source>
</evidence>
<evidence type="ECO:0000313" key="9">
    <source>
        <dbReference type="Proteomes" id="UP000256829"/>
    </source>
</evidence>
<evidence type="ECO:0000256" key="3">
    <source>
        <dbReference type="ARBA" id="ARBA00022490"/>
    </source>
</evidence>
<dbReference type="CDD" id="cd02440">
    <property type="entry name" value="AdoMet_MTases"/>
    <property type="match status" value="1"/>
</dbReference>
<dbReference type="AlphaFoldDB" id="A0A3D8VCC5"/>
<dbReference type="EC" id="2.1.1.77" evidence="7"/>
<dbReference type="InterPro" id="IPR029063">
    <property type="entry name" value="SAM-dependent_MTases_sf"/>
</dbReference>
<dbReference type="FunFam" id="3.40.50.150:FF:000010">
    <property type="entry name" value="Protein-L-isoaspartate O-methyltransferase"/>
    <property type="match status" value="1"/>
</dbReference>
<dbReference type="GO" id="GO:0032259">
    <property type="term" value="P:methylation"/>
    <property type="evidence" value="ECO:0007669"/>
    <property type="project" value="UniProtKB-KW"/>
</dbReference>
<sequence>MHRRAIVEAIVLSPGLTLPLVVAARQTQPRGDVYATPRAALVAELRAQSRDDAGTSRQLDPAVLSILARVPRHEYVPASERGNAYENRPLGIGHGQTISQPYIVALMTTLAAPRAGQKILEIGTGSGYQAAVLAEAQAKVYTIEIVEPLAKQAALRLRRYSNVQARIGDGYYGWKEHAPFDAIVVTAAASSIPPPLVAQLMPGGRMVIPVGSSFFTQTLLLVDKDADGRVRTRQVLPVRFVPLTGGP</sequence>
<dbReference type="InterPro" id="IPR000682">
    <property type="entry name" value="PCMT"/>
</dbReference>